<dbReference type="HOGENOM" id="CLU_014275_0_0_1"/>
<dbReference type="GO" id="GO:0034044">
    <property type="term" value="C:exomer complex"/>
    <property type="evidence" value="ECO:0007669"/>
    <property type="project" value="UniProtKB-ARBA"/>
</dbReference>
<dbReference type="STRING" id="559304.G8Y674"/>
<dbReference type="AlphaFoldDB" id="G8Y674"/>
<dbReference type="InterPro" id="IPR015374">
    <property type="entry name" value="ChAPs"/>
</dbReference>
<dbReference type="Proteomes" id="UP000005222">
    <property type="component" value="Chromosome L"/>
</dbReference>
<organism evidence="2 3">
    <name type="scientific">Pichia sorbitophila (strain ATCC MYA-4447 / BCRC 22081 / CBS 7064 / NBRC 10061 / NRRL Y-12695)</name>
    <name type="common">Hybrid yeast</name>
    <dbReference type="NCBI Taxonomy" id="559304"/>
    <lineage>
        <taxon>Eukaryota</taxon>
        <taxon>Fungi</taxon>
        <taxon>Dikarya</taxon>
        <taxon>Ascomycota</taxon>
        <taxon>Saccharomycotina</taxon>
        <taxon>Pichiomycetes</taxon>
        <taxon>Debaryomycetaceae</taxon>
        <taxon>Millerozyma</taxon>
    </lineage>
</organism>
<reference evidence="2" key="1">
    <citation type="submission" date="2011-10" db="EMBL/GenBank/DDBJ databases">
        <authorList>
            <person name="Genoscope - CEA"/>
        </authorList>
    </citation>
    <scope>NUCLEOTIDE SEQUENCE</scope>
</reference>
<gene>
    <name evidence="2" type="primary">Piso0_004707</name>
    <name evidence="1" type="ORF">GNLVRS01_PISO0K22802g</name>
    <name evidence="2" type="ORF">GNLVRS01_PISO0L22803g</name>
</gene>
<protein>
    <submittedName>
        <fullName evidence="2">Piso0_004707 protein</fullName>
    </submittedName>
</protein>
<dbReference type="Gene3D" id="1.25.40.10">
    <property type="entry name" value="Tetratricopeptide repeat domain"/>
    <property type="match status" value="2"/>
</dbReference>
<dbReference type="PANTHER" id="PTHR31975:SF1">
    <property type="entry name" value="BUD SITE SELECTION PROTEIN 7-RELATED"/>
    <property type="match status" value="1"/>
</dbReference>
<dbReference type="Proteomes" id="UP000005222">
    <property type="component" value="Chromosome K"/>
</dbReference>
<dbReference type="EMBL" id="FO082048">
    <property type="protein sequence ID" value="CCE85135.1"/>
    <property type="molecule type" value="Genomic_DNA"/>
</dbReference>
<evidence type="ECO:0000313" key="3">
    <source>
        <dbReference type="Proteomes" id="UP000005222"/>
    </source>
</evidence>
<name>G8Y674_PICSO</name>
<sequence length="918" mass="105679">MSSEHVFENTHRRQKSSVSSLSFLARHDSTVSFSDAAVPYKWKSYRTPIITPHIREAYYGQTIGMRSNAQMEIGSDPSLGFSDLVHIGKYLGSKSYLYLHDDFNALRRRSGDDTSRKDDDGYVGFYHYEDGINFEGGEEAIENHICELLNLEKNGSDCYWKDDKIPEHLSGLKREFVVTLCSYNLFARSDFRARYTIYPINQAKKRSVKIEKSYQIIPNAPDMRSRKVYNFSSHTLGDVHQNFWLGLTASGLIRLFVHLDDPGKQISGLVSLFSLVDKKENLLRSIKILVKFLPYGSATDISASYGAVTAGGDSENPKRTNSYRNSIVDVLIRICQLDYTGEAARYAISEIKRRFYVNKTNGDFDYVILKLMQCSGNAENEEEFIHFIHDHLTAGSIYNTQSALILQEQVKYLVSKKKFNLALKVAKKCSTILPLDFDAWYNLALCYILIKDYENALLTINSMPIILNQKSKNIDIDHVSGLKDLYLSTLIERSNSNEEIISEKTFKNFFPSPQEYLSRYESNSIRGEPRSGDIVEKGSIHKMWHDMFLFNEHLRHPIIGNQFYQSPLLNCSSKELGSINPSLIKLCGPNSKRMIMASRSSASVSSSILDFTKTSTWGRCYDLLTLLTAIVGWDDLVYIKENLFQDQELLAKNLDNPDYIVDKDINVNRRTICENWLEQLFIIVYEDLRTLMVLSSHERDSNRSAIEWNILGLLGWSVKYNLKDTISDLITSVMGFADSGNFDYFGSVKILEIYDEFILSDINNTGISLFHDEYEHKLYSHKLILHLAENSHESFIKALENNYLTLDFILLTLMKLISWNVRWYQYVPNHLVTKILMKLCIKHDPVYIRSRVRLVFEQNKNNNAFTIKNKKAFFPFSSNTGADNKSKKSNDYEFSEKDTILSYTESLVEWIETLKENL</sequence>
<dbReference type="InterPro" id="IPR011990">
    <property type="entry name" value="TPR-like_helical_dom_sf"/>
</dbReference>
<dbReference type="GO" id="GO:0006893">
    <property type="term" value="P:Golgi to plasma membrane transport"/>
    <property type="evidence" value="ECO:0007669"/>
    <property type="project" value="TreeGrafter"/>
</dbReference>
<proteinExistence type="predicted"/>
<keyword evidence="3" id="KW-1185">Reference proteome</keyword>
<accession>G8Y674</accession>
<dbReference type="EMBL" id="FO082049">
    <property type="protein sequence ID" value="CCE84104.1"/>
    <property type="molecule type" value="Genomic_DNA"/>
</dbReference>
<dbReference type="SUPFAM" id="SSF48452">
    <property type="entry name" value="TPR-like"/>
    <property type="match status" value="1"/>
</dbReference>
<dbReference type="OrthoDB" id="434695at2759"/>
<dbReference type="Pfam" id="PF09295">
    <property type="entry name" value="ChAPs"/>
    <property type="match status" value="1"/>
</dbReference>
<dbReference type="PANTHER" id="PTHR31975">
    <property type="entry name" value="BUD SITE SELECTION PROTEIN 7-RELATED"/>
    <property type="match status" value="1"/>
</dbReference>
<evidence type="ECO:0000313" key="1">
    <source>
        <dbReference type="EMBL" id="CCE84104.1"/>
    </source>
</evidence>
<reference evidence="3" key="2">
    <citation type="journal article" date="2012" name="G3 (Bethesda)">
        <title>Pichia sorbitophila, an interspecies yeast hybrid reveals early steps of genome resolution following polyploidization.</title>
        <authorList>
            <person name="Leh Louis V."/>
            <person name="Despons L."/>
            <person name="Friedrich A."/>
            <person name="Martin T."/>
            <person name="Durrens P."/>
            <person name="Casaregola S."/>
            <person name="Neuveglise C."/>
            <person name="Fairhead C."/>
            <person name="Marck C."/>
            <person name="Cruz J.A."/>
            <person name="Straub M.L."/>
            <person name="Kugler V."/>
            <person name="Sacerdot C."/>
            <person name="Uzunov Z."/>
            <person name="Thierry A."/>
            <person name="Weiss S."/>
            <person name="Bleykasten C."/>
            <person name="De Montigny J."/>
            <person name="Jacques N."/>
            <person name="Jung P."/>
            <person name="Lemaire M."/>
            <person name="Mallet S."/>
            <person name="Morel G."/>
            <person name="Richard G.F."/>
            <person name="Sarkar A."/>
            <person name="Savel G."/>
            <person name="Schacherer J."/>
            <person name="Seret M.L."/>
            <person name="Talla E."/>
            <person name="Samson G."/>
            <person name="Jubin C."/>
            <person name="Poulain J."/>
            <person name="Vacherie B."/>
            <person name="Barbe V."/>
            <person name="Pelletier E."/>
            <person name="Sherman D.J."/>
            <person name="Westhof E."/>
            <person name="Weissenbach J."/>
            <person name="Baret P.V."/>
            <person name="Wincker P."/>
            <person name="Gaillardin C."/>
            <person name="Dujon B."/>
            <person name="Souciet J.L."/>
        </authorList>
    </citation>
    <scope>NUCLEOTIDE SEQUENCE [LARGE SCALE GENOMIC DNA]</scope>
    <source>
        <strain evidence="3">ATCC MYA-4447 / BCRC 22081 / CBS 7064 / NBRC 10061 / NRRL Y-12695</strain>
    </source>
</reference>
<dbReference type="InParanoid" id="G8Y674"/>
<evidence type="ECO:0000313" key="2">
    <source>
        <dbReference type="EMBL" id="CCE85135.1"/>
    </source>
</evidence>
<dbReference type="eggNOG" id="ENOG502QRF3">
    <property type="taxonomic scope" value="Eukaryota"/>
</dbReference>